<protein>
    <recommendedName>
        <fullName evidence="11">Homeobox domain-containing protein</fullName>
    </recommendedName>
</protein>
<organism evidence="12 13">
    <name type="scientific">Penstemon davidsonii</name>
    <dbReference type="NCBI Taxonomy" id="160366"/>
    <lineage>
        <taxon>Eukaryota</taxon>
        <taxon>Viridiplantae</taxon>
        <taxon>Streptophyta</taxon>
        <taxon>Embryophyta</taxon>
        <taxon>Tracheophyta</taxon>
        <taxon>Spermatophyta</taxon>
        <taxon>Magnoliopsida</taxon>
        <taxon>eudicotyledons</taxon>
        <taxon>Gunneridae</taxon>
        <taxon>Pentapetalae</taxon>
        <taxon>asterids</taxon>
        <taxon>lamiids</taxon>
        <taxon>Lamiales</taxon>
        <taxon>Plantaginaceae</taxon>
        <taxon>Cheloneae</taxon>
        <taxon>Penstemon</taxon>
    </lineage>
</organism>
<dbReference type="InterPro" id="IPR006563">
    <property type="entry name" value="POX_dom"/>
</dbReference>
<dbReference type="Pfam" id="PF05920">
    <property type="entry name" value="Homeobox_KN"/>
    <property type="match status" value="1"/>
</dbReference>
<feature type="coiled-coil region" evidence="9">
    <location>
        <begin position="247"/>
        <end position="274"/>
    </location>
</feature>
<comment type="subcellular location">
    <subcellularLocation>
        <location evidence="1 8">Nucleus</location>
    </subcellularLocation>
</comment>
<keyword evidence="5 8" id="KW-0371">Homeobox</keyword>
<dbReference type="SUPFAM" id="SSF46689">
    <property type="entry name" value="Homeodomain-like"/>
    <property type="match status" value="1"/>
</dbReference>
<keyword evidence="3" id="KW-0805">Transcription regulation</keyword>
<keyword evidence="6" id="KW-0804">Transcription</keyword>
<evidence type="ECO:0000256" key="7">
    <source>
        <dbReference type="ARBA" id="ARBA00023242"/>
    </source>
</evidence>
<reference evidence="12 13" key="1">
    <citation type="journal article" date="2023" name="bioRxiv">
        <title>Genome report: Whole genome sequence and annotation of Penstemon davidsonii.</title>
        <authorList>
            <person name="Ostevik K.L."/>
            <person name="Alabady M."/>
            <person name="Zhang M."/>
            <person name="Rausher M.D."/>
        </authorList>
    </citation>
    <scope>NUCLEOTIDE SEQUENCE [LARGE SCALE GENOMIC DNA]</scope>
    <source>
        <strain evidence="12">DNT005</strain>
        <tissue evidence="12">Whole leaf</tissue>
    </source>
</reference>
<dbReference type="Pfam" id="PF07526">
    <property type="entry name" value="POX"/>
    <property type="match status" value="1"/>
</dbReference>
<comment type="caution">
    <text evidence="12">The sequence shown here is derived from an EMBL/GenBank/DDBJ whole genome shotgun (WGS) entry which is preliminary data.</text>
</comment>
<name>A0ABR0CV26_9LAMI</name>
<feature type="region of interest" description="Disordered" evidence="10">
    <location>
        <begin position="32"/>
        <end position="94"/>
    </location>
</feature>
<evidence type="ECO:0000256" key="6">
    <source>
        <dbReference type="ARBA" id="ARBA00023163"/>
    </source>
</evidence>
<dbReference type="SMART" id="SM00574">
    <property type="entry name" value="POX"/>
    <property type="match status" value="1"/>
</dbReference>
<feature type="compositionally biased region" description="Polar residues" evidence="10">
    <location>
        <begin position="1"/>
        <end position="11"/>
    </location>
</feature>
<dbReference type="PROSITE" id="PS50071">
    <property type="entry name" value="HOMEOBOX_2"/>
    <property type="match status" value="1"/>
</dbReference>
<dbReference type="InterPro" id="IPR008422">
    <property type="entry name" value="KN_HD"/>
</dbReference>
<evidence type="ECO:0000256" key="10">
    <source>
        <dbReference type="SAM" id="MobiDB-lite"/>
    </source>
</evidence>
<evidence type="ECO:0000256" key="4">
    <source>
        <dbReference type="ARBA" id="ARBA00023125"/>
    </source>
</evidence>
<keyword evidence="9" id="KW-0175">Coiled coil</keyword>
<accession>A0ABR0CV26</accession>
<dbReference type="InterPro" id="IPR009057">
    <property type="entry name" value="Homeodomain-like_sf"/>
</dbReference>
<gene>
    <name evidence="12" type="ORF">RD792_011773</name>
</gene>
<dbReference type="CDD" id="cd00086">
    <property type="entry name" value="homeodomain"/>
    <property type="match status" value="1"/>
</dbReference>
<feature type="compositionally biased region" description="Polar residues" evidence="10">
    <location>
        <begin position="81"/>
        <end position="94"/>
    </location>
</feature>
<feature type="region of interest" description="Disordered" evidence="10">
    <location>
        <begin position="434"/>
        <end position="480"/>
    </location>
</feature>
<evidence type="ECO:0000256" key="9">
    <source>
        <dbReference type="SAM" id="Coils"/>
    </source>
</evidence>
<dbReference type="InterPro" id="IPR001356">
    <property type="entry name" value="HD"/>
</dbReference>
<keyword evidence="4 8" id="KW-0238">DNA-binding</keyword>
<feature type="compositionally biased region" description="Basic and acidic residues" evidence="10">
    <location>
        <begin position="434"/>
        <end position="449"/>
    </location>
</feature>
<feature type="compositionally biased region" description="Low complexity" evidence="10">
    <location>
        <begin position="49"/>
        <end position="62"/>
    </location>
</feature>
<evidence type="ECO:0000256" key="3">
    <source>
        <dbReference type="ARBA" id="ARBA00023015"/>
    </source>
</evidence>
<feature type="region of interest" description="Disordered" evidence="10">
    <location>
        <begin position="1"/>
        <end position="20"/>
    </location>
</feature>
<dbReference type="SMART" id="SM00389">
    <property type="entry name" value="HOX"/>
    <property type="match status" value="1"/>
</dbReference>
<keyword evidence="7 8" id="KW-0539">Nucleus</keyword>
<dbReference type="InterPro" id="IPR050224">
    <property type="entry name" value="TALE_homeobox"/>
</dbReference>
<evidence type="ECO:0000259" key="11">
    <source>
        <dbReference type="PROSITE" id="PS50071"/>
    </source>
</evidence>
<dbReference type="Gene3D" id="1.10.10.60">
    <property type="entry name" value="Homeodomain-like"/>
    <property type="match status" value="1"/>
</dbReference>
<evidence type="ECO:0000256" key="5">
    <source>
        <dbReference type="ARBA" id="ARBA00023155"/>
    </source>
</evidence>
<proteinExistence type="inferred from homology"/>
<feature type="DNA-binding region" description="Homeobox" evidence="8">
    <location>
        <begin position="364"/>
        <end position="426"/>
    </location>
</feature>
<dbReference type="PANTHER" id="PTHR11850">
    <property type="entry name" value="HOMEOBOX PROTEIN TRANSCRIPTION FACTORS"/>
    <property type="match status" value="1"/>
</dbReference>
<feature type="domain" description="Homeobox" evidence="11">
    <location>
        <begin position="362"/>
        <end position="425"/>
    </location>
</feature>
<comment type="similarity">
    <text evidence="2">Belongs to the TALE/BELL homeobox family.</text>
</comment>
<evidence type="ECO:0000313" key="13">
    <source>
        <dbReference type="Proteomes" id="UP001291926"/>
    </source>
</evidence>
<dbReference type="Proteomes" id="UP001291926">
    <property type="component" value="Unassembled WGS sequence"/>
</dbReference>
<evidence type="ECO:0000313" key="12">
    <source>
        <dbReference type="EMBL" id="KAK4480915.1"/>
    </source>
</evidence>
<evidence type="ECO:0000256" key="8">
    <source>
        <dbReference type="PROSITE-ProRule" id="PRU00108"/>
    </source>
</evidence>
<sequence>MTTYFHGNSEIQGGGGGDGLQTLILMNPSYIGYADNQQPQPQPQPQPQRPQTNNNNLIFFNNSTATGNTLNLPHHHHHHQPSTQTQPFLGTPIQSNDISSFHHGLLPRIHHYNMYNSQIDHIGEAREVTRAQQGLSLSLSSQNPPPGYGSVRVDDVKVSSGSPSSASGVSNGVNHGLILSSKYLKAAQELLEEVVNVGNGGKIVAELSKNIGESSAAAAAAVSGDGQSGGEGCSVKRGGAELTTAERQEIQMKKAKLVNMLDEVEQRYKQYHQQMQIVISWFEQATGIGSAKTYTALALQTISKQFRCLKDAILGQIRATSKSLGEENSLGTGKIEGSRLKYVDNQIRQQNALQQLGMIQHNNAWRPQRGLPERSVSVLRAWLFEHFLHPYPKDSDKIMLAKQTGLTRSQVSNWFINARVRLWKPMVEEMYTEEMKENEKNGSEDKTEQNQDSTSKSPKQDNPIINQTTPPPTSMAINSGFNLIGPSEIETTTQQSPKKHRFNISSMETDSTDQMSMKFEIERQSRPDGFTFMGAPTNFIGGFGSYPIGELGRFGPDQFQSPYSNNGVSLTLGLPHCENISMTGAHQTFEIGESNDFHTMNNNNQTSNVYENINIQNRKRFAAQLLPDFVT</sequence>
<dbReference type="EMBL" id="JAYDYQ010002685">
    <property type="protein sequence ID" value="KAK4480915.1"/>
    <property type="molecule type" value="Genomic_DNA"/>
</dbReference>
<keyword evidence="13" id="KW-1185">Reference proteome</keyword>
<evidence type="ECO:0000256" key="2">
    <source>
        <dbReference type="ARBA" id="ARBA00006454"/>
    </source>
</evidence>
<evidence type="ECO:0000256" key="1">
    <source>
        <dbReference type="ARBA" id="ARBA00004123"/>
    </source>
</evidence>